<dbReference type="Gene3D" id="3.30.70.100">
    <property type="match status" value="1"/>
</dbReference>
<evidence type="ECO:0000313" key="2">
    <source>
        <dbReference type="EMBL" id="MBD7962306.1"/>
    </source>
</evidence>
<dbReference type="InterPro" id="IPR036046">
    <property type="entry name" value="Acylphosphatase-like_dom_sf"/>
</dbReference>
<dbReference type="InterPro" id="IPR007024">
    <property type="entry name" value="BLUF_domain"/>
</dbReference>
<dbReference type="Pfam" id="PF04940">
    <property type="entry name" value="BLUF"/>
    <property type="match status" value="1"/>
</dbReference>
<dbReference type="RefSeq" id="WP_191724717.1">
    <property type="nucleotide sequence ID" value="NZ_JACSQK010000011.1"/>
</dbReference>
<gene>
    <name evidence="2" type="ORF">H9646_17695</name>
</gene>
<dbReference type="Proteomes" id="UP000634919">
    <property type="component" value="Unassembled WGS sequence"/>
</dbReference>
<organism evidence="2 3">
    <name type="scientific">Comamonas avium</name>
    <dbReference type="NCBI Taxonomy" id="2762231"/>
    <lineage>
        <taxon>Bacteria</taxon>
        <taxon>Pseudomonadati</taxon>
        <taxon>Pseudomonadota</taxon>
        <taxon>Betaproteobacteria</taxon>
        <taxon>Burkholderiales</taxon>
        <taxon>Comamonadaceae</taxon>
        <taxon>Comamonas</taxon>
    </lineage>
</organism>
<dbReference type="SMART" id="SM01034">
    <property type="entry name" value="BLUF"/>
    <property type="match status" value="1"/>
</dbReference>
<dbReference type="EMBL" id="JACSQK010000011">
    <property type="protein sequence ID" value="MBD7962306.1"/>
    <property type="molecule type" value="Genomic_DNA"/>
</dbReference>
<feature type="domain" description="BLUF" evidence="1">
    <location>
        <begin position="5"/>
        <end position="97"/>
    </location>
</feature>
<sequence>MHQELQCFMYHSELAPTAELSCVADIVKTARDFNQLHAITGVLIFDGQRFAQYIEGEAQAIDFLIGQLARDPRHINFTPQHNGPRTDKRWFPSWSMAYVLLESTDPLGEVSCLCGASALEKLQELLPELDFG</sequence>
<comment type="caution">
    <text evidence="2">The sequence shown here is derived from an EMBL/GenBank/DDBJ whole genome shotgun (WGS) entry which is preliminary data.</text>
</comment>
<proteinExistence type="predicted"/>
<reference evidence="2 3" key="1">
    <citation type="submission" date="2020-08" db="EMBL/GenBank/DDBJ databases">
        <title>A Genomic Blueprint of the Chicken Gut Microbiome.</title>
        <authorList>
            <person name="Gilroy R."/>
            <person name="Ravi A."/>
            <person name="Getino M."/>
            <person name="Pursley I."/>
            <person name="Horton D.L."/>
            <person name="Alikhan N.-F."/>
            <person name="Baker D."/>
            <person name="Gharbi K."/>
            <person name="Hall N."/>
            <person name="Watson M."/>
            <person name="Adriaenssens E.M."/>
            <person name="Foster-Nyarko E."/>
            <person name="Jarju S."/>
            <person name="Secka A."/>
            <person name="Antonio M."/>
            <person name="Oren A."/>
            <person name="Chaudhuri R."/>
            <person name="La Ragione R.M."/>
            <person name="Hildebrand F."/>
            <person name="Pallen M.J."/>
        </authorList>
    </citation>
    <scope>NUCLEOTIDE SEQUENCE [LARGE SCALE GENOMIC DNA]</scope>
    <source>
        <strain evidence="2 3">Sa2CVA6</strain>
    </source>
</reference>
<keyword evidence="3" id="KW-1185">Reference proteome</keyword>
<evidence type="ECO:0000259" key="1">
    <source>
        <dbReference type="PROSITE" id="PS50925"/>
    </source>
</evidence>
<name>A0ABR8SFP0_9BURK</name>
<accession>A0ABR8SFP0</accession>
<dbReference type="PROSITE" id="PS50925">
    <property type="entry name" value="BLUF"/>
    <property type="match status" value="1"/>
</dbReference>
<protein>
    <submittedName>
        <fullName evidence="2">BLUF domain-containing protein</fullName>
    </submittedName>
</protein>
<dbReference type="SUPFAM" id="SSF54975">
    <property type="entry name" value="Acylphosphatase/BLUF domain-like"/>
    <property type="match status" value="1"/>
</dbReference>
<evidence type="ECO:0000313" key="3">
    <source>
        <dbReference type="Proteomes" id="UP000634919"/>
    </source>
</evidence>